<dbReference type="EMBL" id="FONV01000001">
    <property type="protein sequence ID" value="SFE36219.1"/>
    <property type="molecule type" value="Genomic_DNA"/>
</dbReference>
<dbReference type="AlphaFoldDB" id="A0A1I1ZXA3"/>
<protein>
    <submittedName>
        <fullName evidence="2">Uncharacterized protein</fullName>
    </submittedName>
</protein>
<dbReference type="Proteomes" id="UP000199645">
    <property type="component" value="Unassembled WGS sequence"/>
</dbReference>
<dbReference type="STRING" id="35752.SAMN05421541_101349"/>
<accession>A0A1I1ZXA3</accession>
<sequence>MRSLIADGKARLLSWRRVREFAVPASMIETATVRRSAGDWAGACAAAHVDVDLDLRVVASGYGREFAALVRADLRRLAPDLLRWHLPRTVSDGLLRPGLTMSLARYAWGEHHVHLVARTAPSWADAGQRVSLALWDPVVPDAGPHPRPRPDQRFRLDLHPHLWAADRAFELRERCGLPALGGEPAAVAVTSASPALAGEPEVDGSSVFSAADGVLGAFSAAAGDPDAFPAATGNPGTFPATAGDPDAFSAATAAPARDGRARRAGWIGDVPDGRGFAVHRWTAEAAILRAADGYAGPVAVRLGNGRRLLLSASGGTVVRRGNREPVLPYAAMWMSPDLELLQAGMITAELLHPLVAEALTSGGGRGPAPAADTPEPSASPGRLVECCGETHRLGLVDGRLTPLDHGDDELRREELLATLGGPPLPCLRAVTEATRHPECLDEVRTRLDHGDHAGAAALVAGLLGPGVEPGGALREAFTDAEEALIEHRLYRAGLSAHVPAGVTAPIGPRKDRAGRRGRHHRLPKRAA</sequence>
<gene>
    <name evidence="2" type="ORF">SAMN05421541_101349</name>
</gene>
<feature type="region of interest" description="Disordered" evidence="1">
    <location>
        <begin position="501"/>
        <end position="527"/>
    </location>
</feature>
<evidence type="ECO:0000313" key="3">
    <source>
        <dbReference type="Proteomes" id="UP000199645"/>
    </source>
</evidence>
<feature type="compositionally biased region" description="Basic residues" evidence="1">
    <location>
        <begin position="512"/>
        <end position="527"/>
    </location>
</feature>
<proteinExistence type="predicted"/>
<evidence type="ECO:0000256" key="1">
    <source>
        <dbReference type="SAM" id="MobiDB-lite"/>
    </source>
</evidence>
<evidence type="ECO:0000313" key="2">
    <source>
        <dbReference type="EMBL" id="SFE36219.1"/>
    </source>
</evidence>
<keyword evidence="3" id="KW-1185">Reference proteome</keyword>
<reference evidence="2 3" key="1">
    <citation type="submission" date="2016-10" db="EMBL/GenBank/DDBJ databases">
        <authorList>
            <person name="de Groot N.N."/>
        </authorList>
    </citation>
    <scope>NUCLEOTIDE SEQUENCE [LARGE SCALE GENOMIC DNA]</scope>
    <source>
        <strain evidence="2 3">DSM 43019</strain>
    </source>
</reference>
<dbReference type="RefSeq" id="WP_239143312.1">
    <property type="nucleotide sequence ID" value="NZ_BOMT01000011.1"/>
</dbReference>
<feature type="region of interest" description="Disordered" evidence="1">
    <location>
        <begin position="361"/>
        <end position="381"/>
    </location>
</feature>
<name>A0A1I1ZXA3_9ACTN</name>
<organism evidence="2 3">
    <name type="scientific">Actinoplanes philippinensis</name>
    <dbReference type="NCBI Taxonomy" id="35752"/>
    <lineage>
        <taxon>Bacteria</taxon>
        <taxon>Bacillati</taxon>
        <taxon>Actinomycetota</taxon>
        <taxon>Actinomycetes</taxon>
        <taxon>Micromonosporales</taxon>
        <taxon>Micromonosporaceae</taxon>
        <taxon>Actinoplanes</taxon>
    </lineage>
</organism>